<organism evidence="11 12">
    <name type="scientific">[Clostridium] aminophilum</name>
    <dbReference type="NCBI Taxonomy" id="1526"/>
    <lineage>
        <taxon>Bacteria</taxon>
        <taxon>Bacillati</taxon>
        <taxon>Bacillota</taxon>
        <taxon>Clostridia</taxon>
        <taxon>Lachnospirales</taxon>
        <taxon>Lachnospiraceae</taxon>
    </lineage>
</organism>
<dbReference type="SUPFAM" id="SSF51366">
    <property type="entry name" value="Ribulose-phoshate binding barrel"/>
    <property type="match status" value="1"/>
</dbReference>
<proteinExistence type="inferred from homology"/>
<evidence type="ECO:0000256" key="1">
    <source>
        <dbReference type="ARBA" id="ARBA00001164"/>
    </source>
</evidence>
<keyword evidence="5 9" id="KW-0028">Amino-acid biosynthesis</keyword>
<dbReference type="OrthoDB" id="9786954at2"/>
<dbReference type="RefSeq" id="WP_074649631.1">
    <property type="nucleotide sequence ID" value="NZ_FOIL01000025.1"/>
</dbReference>
<dbReference type="Gene3D" id="3.20.20.70">
    <property type="entry name" value="Aldolase class I"/>
    <property type="match status" value="1"/>
</dbReference>
<evidence type="ECO:0000256" key="7">
    <source>
        <dbReference type="ARBA" id="ARBA00023141"/>
    </source>
</evidence>
<comment type="catalytic activity">
    <reaction evidence="1 9">
        <text>N-(5-phospho-beta-D-ribosyl)anthranilate = 1-(2-carboxyphenylamino)-1-deoxy-D-ribulose 5-phosphate</text>
        <dbReference type="Rhea" id="RHEA:21540"/>
        <dbReference type="ChEBI" id="CHEBI:18277"/>
        <dbReference type="ChEBI" id="CHEBI:58613"/>
        <dbReference type="EC" id="5.3.1.24"/>
    </reaction>
</comment>
<keyword evidence="8 9" id="KW-0413">Isomerase</keyword>
<evidence type="ECO:0000256" key="2">
    <source>
        <dbReference type="ARBA" id="ARBA00004664"/>
    </source>
</evidence>
<dbReference type="InterPro" id="IPR011060">
    <property type="entry name" value="RibuloseP-bd_barrel"/>
</dbReference>
<evidence type="ECO:0000256" key="8">
    <source>
        <dbReference type="ARBA" id="ARBA00023235"/>
    </source>
</evidence>
<reference evidence="11 12" key="1">
    <citation type="submission" date="2016-10" db="EMBL/GenBank/DDBJ databases">
        <authorList>
            <person name="de Groot N.N."/>
        </authorList>
    </citation>
    <scope>NUCLEOTIDE SEQUENCE [LARGE SCALE GENOMIC DNA]</scope>
    <source>
        <strain evidence="11 12">KH1P1</strain>
    </source>
</reference>
<protein>
    <recommendedName>
        <fullName evidence="4 9">N-(5'-phosphoribosyl)anthranilate isomerase</fullName>
        <shortName evidence="9">PRAI</shortName>
        <ecNumber evidence="3 9">5.3.1.24</ecNumber>
    </recommendedName>
</protein>
<evidence type="ECO:0000256" key="3">
    <source>
        <dbReference type="ARBA" id="ARBA00012572"/>
    </source>
</evidence>
<dbReference type="Pfam" id="PF00697">
    <property type="entry name" value="PRAI"/>
    <property type="match status" value="1"/>
</dbReference>
<evidence type="ECO:0000256" key="5">
    <source>
        <dbReference type="ARBA" id="ARBA00022605"/>
    </source>
</evidence>
<evidence type="ECO:0000313" key="12">
    <source>
        <dbReference type="Proteomes" id="UP000199820"/>
    </source>
</evidence>
<gene>
    <name evidence="9" type="primary">trpF</name>
    <name evidence="11" type="ORF">SAMN04487771_102520</name>
</gene>
<evidence type="ECO:0000259" key="10">
    <source>
        <dbReference type="Pfam" id="PF00697"/>
    </source>
</evidence>
<dbReference type="GO" id="GO:0000162">
    <property type="term" value="P:L-tryptophan biosynthetic process"/>
    <property type="evidence" value="ECO:0007669"/>
    <property type="project" value="UniProtKB-UniRule"/>
</dbReference>
<evidence type="ECO:0000313" key="11">
    <source>
        <dbReference type="EMBL" id="SET56843.1"/>
    </source>
</evidence>
<keyword evidence="6 9" id="KW-0822">Tryptophan biosynthesis</keyword>
<dbReference type="GO" id="GO:0004640">
    <property type="term" value="F:phosphoribosylanthranilate isomerase activity"/>
    <property type="evidence" value="ECO:0007669"/>
    <property type="project" value="UniProtKB-UniRule"/>
</dbReference>
<comment type="similarity">
    <text evidence="9">Belongs to the TrpF family.</text>
</comment>
<keyword evidence="7 9" id="KW-0057">Aromatic amino acid biosynthesis</keyword>
<dbReference type="CDD" id="cd00405">
    <property type="entry name" value="PRAI"/>
    <property type="match status" value="1"/>
</dbReference>
<feature type="domain" description="N-(5'phosphoribosyl) anthranilate isomerase (PRAI)" evidence="10">
    <location>
        <begin position="3"/>
        <end position="209"/>
    </location>
</feature>
<dbReference type="PANTHER" id="PTHR42894">
    <property type="entry name" value="N-(5'-PHOSPHORIBOSYL)ANTHRANILATE ISOMERASE"/>
    <property type="match status" value="1"/>
</dbReference>
<dbReference type="Proteomes" id="UP000199820">
    <property type="component" value="Unassembled WGS sequence"/>
</dbReference>
<dbReference type="EC" id="5.3.1.24" evidence="3 9"/>
<evidence type="ECO:0000256" key="6">
    <source>
        <dbReference type="ARBA" id="ARBA00022822"/>
    </source>
</evidence>
<dbReference type="PANTHER" id="PTHR42894:SF1">
    <property type="entry name" value="N-(5'-PHOSPHORIBOSYL)ANTHRANILATE ISOMERASE"/>
    <property type="match status" value="1"/>
</dbReference>
<evidence type="ECO:0000256" key="4">
    <source>
        <dbReference type="ARBA" id="ARBA00022272"/>
    </source>
</evidence>
<dbReference type="InterPro" id="IPR013785">
    <property type="entry name" value="Aldolase_TIM"/>
</dbReference>
<keyword evidence="12" id="KW-1185">Reference proteome</keyword>
<dbReference type="AlphaFoldDB" id="A0A1I0FFS7"/>
<dbReference type="HAMAP" id="MF_00135">
    <property type="entry name" value="PRAI"/>
    <property type="match status" value="1"/>
</dbReference>
<evidence type="ECO:0000256" key="9">
    <source>
        <dbReference type="HAMAP-Rule" id="MF_00135"/>
    </source>
</evidence>
<accession>A0A1I0FFS7</accession>
<dbReference type="EMBL" id="FOIL01000025">
    <property type="protein sequence ID" value="SET56843.1"/>
    <property type="molecule type" value="Genomic_DNA"/>
</dbReference>
<comment type="pathway">
    <text evidence="2 9">Amino-acid biosynthesis; L-tryptophan biosynthesis; L-tryptophan from chorismate: step 3/5.</text>
</comment>
<sequence>MRAKVCGIRNYEDAMTAISAGADAVGFLVGITHLAEDKISKEEAKTIIEKLPPFVSKVLVTHLTDRTEIVETAKYMGVDTIQIHDYISPQDVDFVKKELPYCRVIKAIHVMDRGEALKMLEEFDGHCDAVLLDSRTKDRIGGTGLTHDWAISREIVEKANCPVILAGGLNDTNTYEAVKQVHPYAIDANSGVEAEGFKSYDKIKAYIDNAVRAEEEYRKET</sequence>
<dbReference type="UniPathway" id="UPA00035">
    <property type="reaction ID" value="UER00042"/>
</dbReference>
<dbReference type="InterPro" id="IPR044643">
    <property type="entry name" value="TrpF_fam"/>
</dbReference>
<dbReference type="InterPro" id="IPR001240">
    <property type="entry name" value="PRAI_dom"/>
</dbReference>
<name>A0A1I0FFS7_9FIRM</name>